<name>A0A7T2GIQ1_9SPHN</name>
<dbReference type="KEGG" id="sflv:IC614_07760"/>
<dbReference type="EMBL" id="CP065592">
    <property type="protein sequence ID" value="QPQ54258.1"/>
    <property type="molecule type" value="Genomic_DNA"/>
</dbReference>
<proteinExistence type="predicted"/>
<keyword evidence="3" id="KW-1185">Reference proteome</keyword>
<sequence length="276" mass="29356">MRLWTLGAVAALALGAPATADPVTADPVVAAERAFAARHQEVPMKQAFQEFSAADGVAVTRDGVKNVKDFIATWPDANNPGFIQWWPTLAGIAQSGDLGFTTGPASFGGKRYSDYFTVWKKQPDGSWKWVIDQGTGPRPAAVAPTQNVAAVPVSTLPPMEAGAAWSDLQKTDGNLGRAFAVHPGTATYYAPEIRLLGYRPEPVDGIQAALPVLAGRARDLKTSMEGGGVSAAGDLGYTYGIASWSENGAAKTGPYLRVWQRRPQGWMVLVENVNPF</sequence>
<evidence type="ECO:0000313" key="3">
    <source>
        <dbReference type="Proteomes" id="UP000594873"/>
    </source>
</evidence>
<evidence type="ECO:0008006" key="4">
    <source>
        <dbReference type="Google" id="ProtNLM"/>
    </source>
</evidence>
<feature type="chain" id="PRO_5033040081" description="DUF4440 domain-containing protein" evidence="1">
    <location>
        <begin position="21"/>
        <end position="276"/>
    </location>
</feature>
<organism evidence="2 3">
    <name type="scientific">Allosphingosinicella flava</name>
    <dbReference type="NCBI Taxonomy" id="2771430"/>
    <lineage>
        <taxon>Bacteria</taxon>
        <taxon>Pseudomonadati</taxon>
        <taxon>Pseudomonadota</taxon>
        <taxon>Alphaproteobacteria</taxon>
        <taxon>Sphingomonadales</taxon>
        <taxon>Sphingomonadaceae</taxon>
        <taxon>Allosphingosinicella</taxon>
    </lineage>
</organism>
<gene>
    <name evidence="2" type="ORF">IC614_07760</name>
</gene>
<evidence type="ECO:0000313" key="2">
    <source>
        <dbReference type="EMBL" id="QPQ54258.1"/>
    </source>
</evidence>
<dbReference type="Proteomes" id="UP000594873">
    <property type="component" value="Chromosome"/>
</dbReference>
<keyword evidence="1" id="KW-0732">Signal</keyword>
<evidence type="ECO:0000256" key="1">
    <source>
        <dbReference type="SAM" id="SignalP"/>
    </source>
</evidence>
<dbReference type="InterPro" id="IPR032710">
    <property type="entry name" value="NTF2-like_dom_sf"/>
</dbReference>
<accession>A0A7T2GIQ1</accession>
<dbReference type="Gene3D" id="3.10.450.50">
    <property type="match status" value="2"/>
</dbReference>
<protein>
    <recommendedName>
        <fullName evidence="4">DUF4440 domain-containing protein</fullName>
    </recommendedName>
</protein>
<reference evidence="2 3" key="1">
    <citation type="submission" date="2020-11" db="EMBL/GenBank/DDBJ databases">
        <title>Genome seq and assembly of Sphingosinicella sp.</title>
        <authorList>
            <person name="Chhetri G."/>
        </authorList>
    </citation>
    <scope>NUCLEOTIDE SEQUENCE [LARGE SCALE GENOMIC DNA]</scope>
    <source>
        <strain evidence="2 3">UDD2</strain>
    </source>
</reference>
<feature type="signal peptide" evidence="1">
    <location>
        <begin position="1"/>
        <end position="20"/>
    </location>
</feature>
<dbReference type="AlphaFoldDB" id="A0A7T2GIQ1"/>
<dbReference type="RefSeq" id="WP_200970785.1">
    <property type="nucleotide sequence ID" value="NZ_CP065592.1"/>
</dbReference>
<dbReference type="SUPFAM" id="SSF54427">
    <property type="entry name" value="NTF2-like"/>
    <property type="match status" value="1"/>
</dbReference>